<evidence type="ECO:0000256" key="2">
    <source>
        <dbReference type="ARBA" id="ARBA00022801"/>
    </source>
</evidence>
<keyword evidence="7" id="KW-1185">Reference proteome</keyword>
<feature type="active site" description="Nucleophile" evidence="4">
    <location>
        <position position="7"/>
    </location>
</feature>
<dbReference type="SUPFAM" id="SSF52788">
    <property type="entry name" value="Phosphotyrosine protein phosphatases I"/>
    <property type="match status" value="1"/>
</dbReference>
<evidence type="ECO:0000313" key="7">
    <source>
        <dbReference type="Proteomes" id="UP000247978"/>
    </source>
</evidence>
<feature type="active site" description="Proton donor" evidence="4">
    <location>
        <position position="123"/>
    </location>
</feature>
<evidence type="ECO:0000259" key="5">
    <source>
        <dbReference type="SMART" id="SM00226"/>
    </source>
</evidence>
<reference evidence="6 7" key="1">
    <citation type="submission" date="2018-05" db="EMBL/GenBank/DDBJ databases">
        <title>Genomic Encyclopedia of Type Strains, Phase IV (KMG-IV): sequencing the most valuable type-strain genomes for metagenomic binning, comparative biology and taxonomic classification.</title>
        <authorList>
            <person name="Goeker M."/>
        </authorList>
    </citation>
    <scope>NUCLEOTIDE SEQUENCE [LARGE SCALE GENOMIC DNA]</scope>
    <source>
        <strain evidence="6 7">DSM 28556</strain>
    </source>
</reference>
<protein>
    <submittedName>
        <fullName evidence="6">Protein tyrosine phosphatase</fullName>
    </submittedName>
</protein>
<keyword evidence="3" id="KW-0904">Protein phosphatase</keyword>
<accession>A0A2V3W2G5</accession>
<dbReference type="GO" id="GO:0004725">
    <property type="term" value="F:protein tyrosine phosphatase activity"/>
    <property type="evidence" value="ECO:0007669"/>
    <property type="project" value="InterPro"/>
</dbReference>
<sequence>MKILFVCTGNTCRSPMAEALLKSKMPEVEVKSAGIYAQENESANKNTIEVLKEKDIDIVHYAQSVTTKLLNWADTILTMTNAHKQILIQEYPQFEKKLFTLREYVADVDKQEEATCINTDIGDPFGGNLDIYRNTLLELEQYIYYLMKKIEK</sequence>
<dbReference type="InterPro" id="IPR017867">
    <property type="entry name" value="Tyr_phospatase_low_mol_wt"/>
</dbReference>
<feature type="domain" description="Phosphotyrosine protein phosphatase I" evidence="5">
    <location>
        <begin position="1"/>
        <end position="149"/>
    </location>
</feature>
<dbReference type="CDD" id="cd16344">
    <property type="entry name" value="LMWPAP"/>
    <property type="match status" value="1"/>
</dbReference>
<dbReference type="SMART" id="SM00226">
    <property type="entry name" value="LMWPc"/>
    <property type="match status" value="1"/>
</dbReference>
<organism evidence="6 7">
    <name type="scientific">Pseudogracilibacillus auburnensis</name>
    <dbReference type="NCBI Taxonomy" id="1494959"/>
    <lineage>
        <taxon>Bacteria</taxon>
        <taxon>Bacillati</taxon>
        <taxon>Bacillota</taxon>
        <taxon>Bacilli</taxon>
        <taxon>Bacillales</taxon>
        <taxon>Bacillaceae</taxon>
        <taxon>Pseudogracilibacillus</taxon>
    </lineage>
</organism>
<dbReference type="Proteomes" id="UP000247978">
    <property type="component" value="Unassembled WGS sequence"/>
</dbReference>
<dbReference type="Pfam" id="PF01451">
    <property type="entry name" value="LMWPc"/>
    <property type="match status" value="1"/>
</dbReference>
<dbReference type="PANTHER" id="PTHR11717">
    <property type="entry name" value="LOW MOLECULAR WEIGHT PROTEIN TYROSINE PHOSPHATASE"/>
    <property type="match status" value="1"/>
</dbReference>
<name>A0A2V3W2G5_9BACI</name>
<gene>
    <name evidence="6" type="ORF">DFR56_10522</name>
</gene>
<dbReference type="InterPro" id="IPR036196">
    <property type="entry name" value="Ptyr_pPase_sf"/>
</dbReference>
<comment type="similarity">
    <text evidence="1">Belongs to the low molecular weight phosphotyrosine protein phosphatase family.</text>
</comment>
<dbReference type="PRINTS" id="PR00719">
    <property type="entry name" value="LMWPTPASE"/>
</dbReference>
<dbReference type="AlphaFoldDB" id="A0A2V3W2G5"/>
<dbReference type="Gene3D" id="3.40.50.2300">
    <property type="match status" value="1"/>
</dbReference>
<keyword evidence="2" id="KW-0378">Hydrolase</keyword>
<evidence type="ECO:0000256" key="3">
    <source>
        <dbReference type="ARBA" id="ARBA00022912"/>
    </source>
</evidence>
<dbReference type="EMBL" id="QJJQ01000005">
    <property type="protein sequence ID" value="PXW87384.1"/>
    <property type="molecule type" value="Genomic_DNA"/>
</dbReference>
<evidence type="ECO:0000313" key="6">
    <source>
        <dbReference type="EMBL" id="PXW87384.1"/>
    </source>
</evidence>
<evidence type="ECO:0000256" key="4">
    <source>
        <dbReference type="PIRSR" id="PIRSR617867-1"/>
    </source>
</evidence>
<dbReference type="PANTHER" id="PTHR11717:SF31">
    <property type="entry name" value="LOW MOLECULAR WEIGHT PROTEIN-TYROSINE-PHOSPHATASE ETP-RELATED"/>
    <property type="match status" value="1"/>
</dbReference>
<dbReference type="InterPro" id="IPR023485">
    <property type="entry name" value="Ptyr_pPase"/>
</dbReference>
<evidence type="ECO:0000256" key="1">
    <source>
        <dbReference type="ARBA" id="ARBA00011063"/>
    </source>
</evidence>
<feature type="active site" description="Nucleophile" evidence="4">
    <location>
        <position position="13"/>
    </location>
</feature>
<dbReference type="OrthoDB" id="9784339at2"/>
<comment type="caution">
    <text evidence="6">The sequence shown here is derived from an EMBL/GenBank/DDBJ whole genome shotgun (WGS) entry which is preliminary data.</text>
</comment>
<dbReference type="RefSeq" id="WP_110394980.1">
    <property type="nucleotide sequence ID" value="NZ_JADIJL010000003.1"/>
</dbReference>
<proteinExistence type="inferred from homology"/>
<dbReference type="InterPro" id="IPR050438">
    <property type="entry name" value="LMW_PTPase"/>
</dbReference>